<dbReference type="InterPro" id="IPR005720">
    <property type="entry name" value="Dihydroorotate_DH_cat"/>
</dbReference>
<keyword evidence="3" id="KW-0285">Flavoprotein</keyword>
<dbReference type="InterPro" id="IPR050074">
    <property type="entry name" value="DHO_dehydrogenase"/>
</dbReference>
<dbReference type="PANTHER" id="PTHR48109:SF1">
    <property type="entry name" value="DIHYDROOROTATE DEHYDROGENASE (FUMARATE)"/>
    <property type="match status" value="1"/>
</dbReference>
<dbReference type="EMBL" id="KI925454">
    <property type="protein sequence ID" value="ETW87632.1"/>
    <property type="molecule type" value="Genomic_DNA"/>
</dbReference>
<accession>W4KP93</accession>
<reference evidence="8 9" key="1">
    <citation type="journal article" date="2012" name="New Phytol.">
        <title>Insight into trade-off between wood decay and parasitism from the genome of a fungal forest pathogen.</title>
        <authorList>
            <person name="Olson A."/>
            <person name="Aerts A."/>
            <person name="Asiegbu F."/>
            <person name="Belbahri L."/>
            <person name="Bouzid O."/>
            <person name="Broberg A."/>
            <person name="Canback B."/>
            <person name="Coutinho P.M."/>
            <person name="Cullen D."/>
            <person name="Dalman K."/>
            <person name="Deflorio G."/>
            <person name="van Diepen L.T."/>
            <person name="Dunand C."/>
            <person name="Duplessis S."/>
            <person name="Durling M."/>
            <person name="Gonthier P."/>
            <person name="Grimwood J."/>
            <person name="Fossdal C.G."/>
            <person name="Hansson D."/>
            <person name="Henrissat B."/>
            <person name="Hietala A."/>
            <person name="Himmelstrand K."/>
            <person name="Hoffmeister D."/>
            <person name="Hogberg N."/>
            <person name="James T.Y."/>
            <person name="Karlsson M."/>
            <person name="Kohler A."/>
            <person name="Kues U."/>
            <person name="Lee Y.H."/>
            <person name="Lin Y.C."/>
            <person name="Lind M."/>
            <person name="Lindquist E."/>
            <person name="Lombard V."/>
            <person name="Lucas S."/>
            <person name="Lunden K."/>
            <person name="Morin E."/>
            <person name="Murat C."/>
            <person name="Park J."/>
            <person name="Raffaello T."/>
            <person name="Rouze P."/>
            <person name="Salamov A."/>
            <person name="Schmutz J."/>
            <person name="Solheim H."/>
            <person name="Stahlberg J."/>
            <person name="Velez H."/>
            <person name="de Vries R.P."/>
            <person name="Wiebenga A."/>
            <person name="Woodward S."/>
            <person name="Yakovlev I."/>
            <person name="Garbelotto M."/>
            <person name="Martin F."/>
            <person name="Grigoriev I.V."/>
            <person name="Stenlid J."/>
        </authorList>
    </citation>
    <scope>NUCLEOTIDE SEQUENCE [LARGE SCALE GENOMIC DNA]</scope>
    <source>
        <strain evidence="8 9">TC 32-1</strain>
    </source>
</reference>
<dbReference type="GO" id="GO:0005737">
    <property type="term" value="C:cytoplasm"/>
    <property type="evidence" value="ECO:0007669"/>
    <property type="project" value="InterPro"/>
</dbReference>
<comment type="pathway">
    <text evidence="2">Pyrimidine metabolism; UMP biosynthesis via de novo pathway.</text>
</comment>
<keyword evidence="9" id="KW-1185">Reference proteome</keyword>
<keyword evidence="5" id="KW-0665">Pyrimidine biosynthesis</keyword>
<dbReference type="AlphaFoldDB" id="W4KP93"/>
<evidence type="ECO:0000256" key="5">
    <source>
        <dbReference type="ARBA" id="ARBA00022975"/>
    </source>
</evidence>
<dbReference type="KEGG" id="hir:HETIRDRAFT_306992"/>
<evidence type="ECO:0000256" key="2">
    <source>
        <dbReference type="ARBA" id="ARBA00004725"/>
    </source>
</evidence>
<dbReference type="PANTHER" id="PTHR48109">
    <property type="entry name" value="DIHYDROOROTATE DEHYDROGENASE (QUINONE), MITOCHONDRIAL-RELATED"/>
    <property type="match status" value="1"/>
</dbReference>
<dbReference type="RefSeq" id="XP_009541509.1">
    <property type="nucleotide sequence ID" value="XM_009543214.1"/>
</dbReference>
<evidence type="ECO:0000256" key="3">
    <source>
        <dbReference type="ARBA" id="ARBA00022630"/>
    </source>
</evidence>
<dbReference type="STRING" id="747525.W4KP93"/>
<dbReference type="GeneID" id="20669450"/>
<evidence type="ECO:0000256" key="6">
    <source>
        <dbReference type="ARBA" id="ARBA00023002"/>
    </source>
</evidence>
<feature type="domain" description="Dihydroorotate dehydrogenase catalytic" evidence="7">
    <location>
        <begin position="270"/>
        <end position="348"/>
    </location>
</feature>
<evidence type="ECO:0000313" key="8">
    <source>
        <dbReference type="EMBL" id="ETW87632.1"/>
    </source>
</evidence>
<evidence type="ECO:0000313" key="9">
    <source>
        <dbReference type="Proteomes" id="UP000030671"/>
    </source>
</evidence>
<dbReference type="OrthoDB" id="14784at2759"/>
<gene>
    <name evidence="8" type="ORF">HETIRDRAFT_306992</name>
</gene>
<organism evidence="8 9">
    <name type="scientific">Heterobasidion irregulare (strain TC 32-1)</name>
    <dbReference type="NCBI Taxonomy" id="747525"/>
    <lineage>
        <taxon>Eukaryota</taxon>
        <taxon>Fungi</taxon>
        <taxon>Dikarya</taxon>
        <taxon>Basidiomycota</taxon>
        <taxon>Agaricomycotina</taxon>
        <taxon>Agaricomycetes</taxon>
        <taxon>Russulales</taxon>
        <taxon>Bondarzewiaceae</taxon>
        <taxon>Heterobasidion</taxon>
        <taxon>Heterobasidion annosum species complex</taxon>
    </lineage>
</organism>
<protein>
    <recommendedName>
        <fullName evidence="7">Dihydroorotate dehydrogenase catalytic domain-containing protein</fullName>
    </recommendedName>
</protein>
<dbReference type="Gene3D" id="2.30.26.10">
    <property type="entry name" value="Dihydroorotate Dehydrogenase A, chain A, domain 2"/>
    <property type="match status" value="1"/>
</dbReference>
<dbReference type="Proteomes" id="UP000030671">
    <property type="component" value="Unassembled WGS sequence"/>
</dbReference>
<evidence type="ECO:0000259" key="7">
    <source>
        <dbReference type="Pfam" id="PF01180"/>
    </source>
</evidence>
<dbReference type="HOGENOM" id="CLU_036010_0_0_1"/>
<proteinExistence type="predicted"/>
<evidence type="ECO:0000256" key="1">
    <source>
        <dbReference type="ARBA" id="ARBA00001917"/>
    </source>
</evidence>
<dbReference type="InterPro" id="IPR023359">
    <property type="entry name" value="Dihydro_DH_chainA_dom2"/>
</dbReference>
<dbReference type="eggNOG" id="KOG1436">
    <property type="taxonomic scope" value="Eukaryota"/>
</dbReference>
<dbReference type="GO" id="GO:0004152">
    <property type="term" value="F:dihydroorotate dehydrogenase activity"/>
    <property type="evidence" value="ECO:0007669"/>
    <property type="project" value="TreeGrafter"/>
</dbReference>
<dbReference type="InParanoid" id="W4KP93"/>
<dbReference type="Gene3D" id="3.20.20.70">
    <property type="entry name" value="Aldolase class I"/>
    <property type="match status" value="1"/>
</dbReference>
<feature type="domain" description="Dihydroorotate dehydrogenase catalytic" evidence="7">
    <location>
        <begin position="7"/>
        <end position="196"/>
    </location>
</feature>
<comment type="cofactor">
    <cofactor evidence="1">
        <name>FMN</name>
        <dbReference type="ChEBI" id="CHEBI:58210"/>
    </cofactor>
</comment>
<keyword evidence="4" id="KW-0288">FMN</keyword>
<dbReference type="GO" id="GO:0006207">
    <property type="term" value="P:'de novo' pyrimidine nucleobase biosynthetic process"/>
    <property type="evidence" value="ECO:0007669"/>
    <property type="project" value="TreeGrafter"/>
</dbReference>
<dbReference type="GO" id="GO:0006221">
    <property type="term" value="P:pyrimidine nucleotide biosynthetic process"/>
    <property type="evidence" value="ECO:0007669"/>
    <property type="project" value="UniProtKB-KW"/>
</dbReference>
<evidence type="ECO:0000256" key="4">
    <source>
        <dbReference type="ARBA" id="ARBA00022643"/>
    </source>
</evidence>
<dbReference type="SUPFAM" id="SSF51395">
    <property type="entry name" value="FMN-linked oxidoreductases"/>
    <property type="match status" value="1"/>
</dbReference>
<dbReference type="Pfam" id="PF01180">
    <property type="entry name" value="DHO_dh"/>
    <property type="match status" value="2"/>
</dbReference>
<name>W4KP93_HETIT</name>
<dbReference type="InterPro" id="IPR013785">
    <property type="entry name" value="Aldolase_TIM"/>
</dbReference>
<keyword evidence="6" id="KW-0560">Oxidoreductase</keyword>
<sequence length="356" mass="38495">MTTIRRIRISPPLINSSCAWSSELHELQTLFDSPHTGAVTTRTTTLLGFIETSEHTVAFTHDTRSSLNSYGYSPHPLATYIKDVHTILTNAPSGSTKPIILSITSSSPSSITSMMDAIQELRTKLQDSQGPISRVAIELNTSCPNIKGSPPPAYTVARLAPILSALASYFWRDRTLVIGLKLPPYVYATQFDELIEIVASFSRPDPSDKTCRLNPFAFFTSTNTLGNSLLFADQALWSKPIQESRDNSDGGDIDADGILANTRTFSLPTVLGGLAGEAIHSLSLGNVYSLTRALGKHEDESIRAIIVIGVGGVTTKEAHRRMRQAGARVVACATILGREGVKAFESVSLTDEEVMA</sequence>